<dbReference type="SUPFAM" id="SSF54593">
    <property type="entry name" value="Glyoxalase/Bleomycin resistance protein/Dihydroxybiphenyl dioxygenase"/>
    <property type="match status" value="1"/>
</dbReference>
<evidence type="ECO:0000313" key="3">
    <source>
        <dbReference type="Proteomes" id="UP000195981"/>
    </source>
</evidence>
<dbReference type="Gene3D" id="3.10.180.10">
    <property type="entry name" value="2,3-Dihydroxybiphenyl 1,2-Dioxygenase, domain 1"/>
    <property type="match status" value="1"/>
</dbReference>
<dbReference type="InterPro" id="IPR029068">
    <property type="entry name" value="Glyas_Bleomycin-R_OHBP_Dase"/>
</dbReference>
<organism evidence="2 3">
    <name type="scientific">Brachybacterium nesterenkovii</name>
    <dbReference type="NCBI Taxonomy" id="47847"/>
    <lineage>
        <taxon>Bacteria</taxon>
        <taxon>Bacillati</taxon>
        <taxon>Actinomycetota</taxon>
        <taxon>Actinomycetes</taxon>
        <taxon>Micrococcales</taxon>
        <taxon>Dermabacteraceae</taxon>
        <taxon>Brachybacterium</taxon>
    </lineage>
</organism>
<accession>A0A1X6X2T3</accession>
<dbReference type="InterPro" id="IPR025870">
    <property type="entry name" value="Glyoxalase-like_dom"/>
</dbReference>
<dbReference type="Pfam" id="PF13468">
    <property type="entry name" value="Glyoxalase_3"/>
    <property type="match status" value="1"/>
</dbReference>
<feature type="domain" description="Glyoxalase-like" evidence="1">
    <location>
        <begin position="7"/>
        <end position="180"/>
    </location>
</feature>
<keyword evidence="3" id="KW-1185">Reference proteome</keyword>
<dbReference type="EMBL" id="FWFG01000079">
    <property type="protein sequence ID" value="SLM92937.1"/>
    <property type="molecule type" value="Genomic_DNA"/>
</dbReference>
<dbReference type="OrthoDB" id="3227561at2"/>
<dbReference type="AlphaFoldDB" id="A0A1X6X2T3"/>
<evidence type="ECO:0000313" key="2">
    <source>
        <dbReference type="EMBL" id="SLM92937.1"/>
    </source>
</evidence>
<dbReference type="RefSeq" id="WP_087104445.1">
    <property type="nucleotide sequence ID" value="NZ_FWFG01000079.1"/>
</dbReference>
<protein>
    <recommendedName>
        <fullName evidence="1">Glyoxalase-like domain-containing protein</fullName>
    </recommendedName>
</protein>
<reference evidence="2 3" key="1">
    <citation type="submission" date="2017-02" db="EMBL/GenBank/DDBJ databases">
        <authorList>
            <person name="Peterson S.W."/>
        </authorList>
    </citation>
    <scope>NUCLEOTIDE SEQUENCE [LARGE SCALE GENOMIC DNA]</scope>
    <source>
        <strain evidence="2 3">CIP104813</strain>
    </source>
</reference>
<proteinExistence type="predicted"/>
<sequence>MSLPGLLDHVVIAGPDLAEVVDWFEDLTGVRAAPGGAHPTGTANALVGLTVDGRPGPQYLELIGPDPAQGTAPAASAATSSGATASLASQPAGSLPASFGIDRLERPTLVTYAVHPADLDGTVARARAEGYDPGDVRDLSRRTPDGTPLQWRLTRADDQERFDLPFLIDWGSTPHPGLGDLPRLELLDFYRLEVDPEPLHLLTDALGLGDGVARIDEDPQSRFLLRLRTPDGRVVEL</sequence>
<gene>
    <name evidence="2" type="ORF">FM110_09015</name>
</gene>
<evidence type="ECO:0000259" key="1">
    <source>
        <dbReference type="Pfam" id="PF13468"/>
    </source>
</evidence>
<name>A0A1X6X2T3_9MICO</name>
<dbReference type="Proteomes" id="UP000195981">
    <property type="component" value="Unassembled WGS sequence"/>
</dbReference>